<evidence type="ECO:0000256" key="3">
    <source>
        <dbReference type="ARBA" id="ARBA00023098"/>
    </source>
</evidence>
<dbReference type="STRING" id="411467.BACCAP_00110"/>
<accession>A6NPJ4</accession>
<keyword evidence="7" id="KW-1185">Reference proteome</keyword>
<evidence type="ECO:0000313" key="6">
    <source>
        <dbReference type="EMBL" id="EDN02076.1"/>
    </source>
</evidence>
<dbReference type="Proteomes" id="UP000003639">
    <property type="component" value="Unassembled WGS sequence"/>
</dbReference>
<dbReference type="PANTHER" id="PTHR14226">
    <property type="entry name" value="NEUROPATHY TARGET ESTERASE/SWISS CHEESE D.MELANOGASTER"/>
    <property type="match status" value="1"/>
</dbReference>
<name>A6NPJ4_9FIRM</name>
<feature type="active site" description="Nucleophile" evidence="4">
    <location>
        <position position="45"/>
    </location>
</feature>
<gene>
    <name evidence="6" type="ORF">BACCAP_00110</name>
</gene>
<feature type="short sequence motif" description="GXGXXG" evidence="4">
    <location>
        <begin position="14"/>
        <end position="19"/>
    </location>
</feature>
<keyword evidence="3 4" id="KW-0443">Lipid metabolism</keyword>
<dbReference type="GO" id="GO:0016787">
    <property type="term" value="F:hydrolase activity"/>
    <property type="evidence" value="ECO:0007669"/>
    <property type="project" value="UniProtKB-UniRule"/>
</dbReference>
<dbReference type="SUPFAM" id="SSF52151">
    <property type="entry name" value="FabD/lysophospholipase-like"/>
    <property type="match status" value="1"/>
</dbReference>
<evidence type="ECO:0000259" key="5">
    <source>
        <dbReference type="PROSITE" id="PS51635"/>
    </source>
</evidence>
<dbReference type="GO" id="GO:0016042">
    <property type="term" value="P:lipid catabolic process"/>
    <property type="evidence" value="ECO:0007669"/>
    <property type="project" value="UniProtKB-UniRule"/>
</dbReference>
<evidence type="ECO:0000256" key="2">
    <source>
        <dbReference type="ARBA" id="ARBA00022963"/>
    </source>
</evidence>
<comment type="caution">
    <text evidence="6">The sequence shown here is derived from an EMBL/GenBank/DDBJ whole genome shotgun (WGS) entry which is preliminary data.</text>
</comment>
<dbReference type="PROSITE" id="PS51635">
    <property type="entry name" value="PNPLA"/>
    <property type="match status" value="1"/>
</dbReference>
<dbReference type="InterPro" id="IPR050301">
    <property type="entry name" value="NTE"/>
</dbReference>
<keyword evidence="1 4" id="KW-0378">Hydrolase</keyword>
<dbReference type="InterPro" id="IPR016035">
    <property type="entry name" value="Acyl_Trfase/lysoPLipase"/>
</dbReference>
<keyword evidence="2 4" id="KW-0442">Lipid degradation</keyword>
<protein>
    <submittedName>
        <fullName evidence="6">Phospholipase, patatin family</fullName>
    </submittedName>
</protein>
<sequence>MICAVEKLGLVLAGGGGKGAYEIGVWQALRELGLEQSVAAVSGTSVGALNAALFATGDLERARTVWRDLSPGHIIFSPDRDKAEAQITQLLSSPGLGQRFRDFLHRGSVPDPLAPVSVGAAASTALFFLRDRLLPTLSQLLMSGIISADGLGEMIDGAVDCARLAASPVRCYATCLRIPRLKPERFLLNGRGPADIRAILQASAAIPFFFPMAEVESRRYLDGGLPPWGDNVPVQPLCELEGCRIILVVHLSGSSKVEANLFPDVKLVEVFPSAELGGPAGTFDFTAKGARWRMELGYRDGVEQLAGLCLSQS</sequence>
<proteinExistence type="predicted"/>
<organism evidence="6 7">
    <name type="scientific">Pseudoflavonifractor capillosus ATCC 29799</name>
    <dbReference type="NCBI Taxonomy" id="411467"/>
    <lineage>
        <taxon>Bacteria</taxon>
        <taxon>Bacillati</taxon>
        <taxon>Bacillota</taxon>
        <taxon>Clostridia</taxon>
        <taxon>Eubacteriales</taxon>
        <taxon>Oscillospiraceae</taxon>
        <taxon>Pseudoflavonifractor</taxon>
    </lineage>
</organism>
<dbReference type="Gene3D" id="3.40.1090.10">
    <property type="entry name" value="Cytosolic phospholipase A2 catalytic domain"/>
    <property type="match status" value="2"/>
</dbReference>
<reference evidence="6 7" key="2">
    <citation type="submission" date="2007-06" db="EMBL/GenBank/DDBJ databases">
        <title>Draft genome sequence of Pseudoflavonifractor capillosus ATCC 29799.</title>
        <authorList>
            <person name="Sudarsanam P."/>
            <person name="Ley R."/>
            <person name="Guruge J."/>
            <person name="Turnbaugh P.J."/>
            <person name="Mahowald M."/>
            <person name="Liep D."/>
            <person name="Gordon J."/>
        </authorList>
    </citation>
    <scope>NUCLEOTIDE SEQUENCE [LARGE SCALE GENOMIC DNA]</scope>
    <source>
        <strain evidence="6 7">ATCC 29799</strain>
    </source>
</reference>
<dbReference type="InterPro" id="IPR002641">
    <property type="entry name" value="PNPLA_dom"/>
</dbReference>
<dbReference type="Pfam" id="PF01734">
    <property type="entry name" value="Patatin"/>
    <property type="match status" value="1"/>
</dbReference>
<feature type="short sequence motif" description="GXSXG" evidence="4">
    <location>
        <begin position="43"/>
        <end position="47"/>
    </location>
</feature>
<feature type="short sequence motif" description="DGA/G" evidence="4">
    <location>
        <begin position="222"/>
        <end position="224"/>
    </location>
</feature>
<dbReference type="EMBL" id="AAXG02000001">
    <property type="protein sequence ID" value="EDN02076.1"/>
    <property type="molecule type" value="Genomic_DNA"/>
</dbReference>
<feature type="active site" description="Proton acceptor" evidence="4">
    <location>
        <position position="222"/>
    </location>
</feature>
<dbReference type="eggNOG" id="COG1752">
    <property type="taxonomic scope" value="Bacteria"/>
</dbReference>
<reference evidence="6 7" key="1">
    <citation type="submission" date="2007-04" db="EMBL/GenBank/DDBJ databases">
        <authorList>
            <person name="Fulton L."/>
            <person name="Clifton S."/>
            <person name="Fulton B."/>
            <person name="Xu J."/>
            <person name="Minx P."/>
            <person name="Pepin K.H."/>
            <person name="Johnson M."/>
            <person name="Thiruvilangam P."/>
            <person name="Bhonagiri V."/>
            <person name="Nash W.E."/>
            <person name="Mardis E.R."/>
            <person name="Wilson R.K."/>
        </authorList>
    </citation>
    <scope>NUCLEOTIDE SEQUENCE [LARGE SCALE GENOMIC DNA]</scope>
    <source>
        <strain evidence="6 7">ATCC 29799</strain>
    </source>
</reference>
<feature type="domain" description="PNPLA" evidence="5">
    <location>
        <begin position="10"/>
        <end position="238"/>
    </location>
</feature>
<dbReference type="PANTHER" id="PTHR14226:SF29">
    <property type="entry name" value="NEUROPATHY TARGET ESTERASE SWS"/>
    <property type="match status" value="1"/>
</dbReference>
<evidence type="ECO:0000313" key="7">
    <source>
        <dbReference type="Proteomes" id="UP000003639"/>
    </source>
</evidence>
<evidence type="ECO:0000256" key="1">
    <source>
        <dbReference type="ARBA" id="ARBA00022801"/>
    </source>
</evidence>
<dbReference type="AlphaFoldDB" id="A6NPJ4"/>
<evidence type="ECO:0000256" key="4">
    <source>
        <dbReference type="PROSITE-ProRule" id="PRU01161"/>
    </source>
</evidence>